<dbReference type="Gene3D" id="1.20.1250.20">
    <property type="entry name" value="MFS general substrate transporter like domains"/>
    <property type="match status" value="2"/>
</dbReference>
<dbReference type="InterPro" id="IPR036259">
    <property type="entry name" value="MFS_trans_sf"/>
</dbReference>
<dbReference type="PANTHER" id="PTHR43129:SF1">
    <property type="entry name" value="FOSMIDOMYCIN RESISTANCE PROTEIN"/>
    <property type="match status" value="1"/>
</dbReference>
<evidence type="ECO:0000256" key="7">
    <source>
        <dbReference type="SAM" id="Phobius"/>
    </source>
</evidence>
<evidence type="ECO:0000259" key="8">
    <source>
        <dbReference type="PROSITE" id="PS50850"/>
    </source>
</evidence>
<evidence type="ECO:0000256" key="2">
    <source>
        <dbReference type="ARBA" id="ARBA00022448"/>
    </source>
</evidence>
<name>A0ABZ1BRA3_9FIRM</name>
<dbReference type="CDD" id="cd17478">
    <property type="entry name" value="MFS_FsR"/>
    <property type="match status" value="1"/>
</dbReference>
<feature type="transmembrane region" description="Helical" evidence="7">
    <location>
        <begin position="76"/>
        <end position="93"/>
    </location>
</feature>
<dbReference type="RefSeq" id="WP_324669619.1">
    <property type="nucleotide sequence ID" value="NZ_CP141614.1"/>
</dbReference>
<keyword evidence="4 7" id="KW-1133">Transmembrane helix</keyword>
<organism evidence="9 10">
    <name type="scientific">Geochorda subterranea</name>
    <dbReference type="NCBI Taxonomy" id="3109564"/>
    <lineage>
        <taxon>Bacteria</taxon>
        <taxon>Bacillati</taxon>
        <taxon>Bacillota</taxon>
        <taxon>Limnochordia</taxon>
        <taxon>Limnochordales</taxon>
        <taxon>Geochordaceae</taxon>
        <taxon>Geochorda</taxon>
    </lineage>
</organism>
<feature type="domain" description="Major facilitator superfamily (MFS) profile" evidence="8">
    <location>
        <begin position="10"/>
        <end position="397"/>
    </location>
</feature>
<evidence type="ECO:0000256" key="6">
    <source>
        <dbReference type="SAM" id="MobiDB-lite"/>
    </source>
</evidence>
<keyword evidence="3 7" id="KW-0812">Transmembrane</keyword>
<keyword evidence="5 7" id="KW-0472">Membrane</keyword>
<evidence type="ECO:0000313" key="9">
    <source>
        <dbReference type="EMBL" id="WRP15224.1"/>
    </source>
</evidence>
<dbReference type="PROSITE" id="PS00216">
    <property type="entry name" value="SUGAR_TRANSPORT_1"/>
    <property type="match status" value="1"/>
</dbReference>
<accession>A0ABZ1BRA3</accession>
<gene>
    <name evidence="9" type="ORF">VLY81_03385</name>
</gene>
<feature type="transmembrane region" description="Helical" evidence="7">
    <location>
        <begin position="136"/>
        <end position="156"/>
    </location>
</feature>
<feature type="region of interest" description="Disordered" evidence="6">
    <location>
        <begin position="189"/>
        <end position="213"/>
    </location>
</feature>
<dbReference type="Pfam" id="PF07690">
    <property type="entry name" value="MFS_1"/>
    <property type="match status" value="1"/>
</dbReference>
<dbReference type="InterPro" id="IPR020846">
    <property type="entry name" value="MFS_dom"/>
</dbReference>
<keyword evidence="10" id="KW-1185">Reference proteome</keyword>
<feature type="transmembrane region" description="Helical" evidence="7">
    <location>
        <begin position="309"/>
        <end position="331"/>
    </location>
</feature>
<reference evidence="10" key="1">
    <citation type="submission" date="2023-12" db="EMBL/GenBank/DDBJ databases">
        <title>Novel isolates from deep terrestrial aquifers shed light on the physiology and ecology of the class Limnochordia.</title>
        <authorList>
            <person name="Karnachuk O.V."/>
            <person name="Lukina A.P."/>
            <person name="Avakyan M.R."/>
            <person name="Kadnikov V."/>
            <person name="Begmatov S."/>
            <person name="Beletsky A.V."/>
            <person name="Mardanov A.V."/>
            <person name="Ravin N.V."/>
        </authorList>
    </citation>
    <scope>NUCLEOTIDE SEQUENCE [LARGE SCALE GENOMIC DNA]</scope>
    <source>
        <strain evidence="10">LN</strain>
    </source>
</reference>
<feature type="transmembrane region" description="Helical" evidence="7">
    <location>
        <begin position="343"/>
        <end position="365"/>
    </location>
</feature>
<feature type="transmembrane region" description="Helical" evidence="7">
    <location>
        <begin position="371"/>
        <end position="392"/>
    </location>
</feature>
<feature type="transmembrane region" description="Helical" evidence="7">
    <location>
        <begin position="41"/>
        <end position="64"/>
    </location>
</feature>
<dbReference type="InterPro" id="IPR005829">
    <property type="entry name" value="Sugar_transporter_CS"/>
</dbReference>
<evidence type="ECO:0000256" key="3">
    <source>
        <dbReference type="ARBA" id="ARBA00022692"/>
    </source>
</evidence>
<dbReference type="InterPro" id="IPR011701">
    <property type="entry name" value="MFS"/>
</dbReference>
<feature type="transmembrane region" description="Helical" evidence="7">
    <location>
        <begin position="12"/>
        <end position="35"/>
    </location>
</feature>
<feature type="transmembrane region" description="Helical" evidence="7">
    <location>
        <begin position="99"/>
        <end position="115"/>
    </location>
</feature>
<keyword evidence="2" id="KW-0813">Transport</keyword>
<feature type="transmembrane region" description="Helical" evidence="7">
    <location>
        <begin position="255"/>
        <end position="274"/>
    </location>
</feature>
<evidence type="ECO:0000256" key="5">
    <source>
        <dbReference type="ARBA" id="ARBA00023136"/>
    </source>
</evidence>
<evidence type="ECO:0000256" key="1">
    <source>
        <dbReference type="ARBA" id="ARBA00004651"/>
    </source>
</evidence>
<evidence type="ECO:0000313" key="10">
    <source>
        <dbReference type="Proteomes" id="UP001333102"/>
    </source>
</evidence>
<evidence type="ECO:0000256" key="4">
    <source>
        <dbReference type="ARBA" id="ARBA00022989"/>
    </source>
</evidence>
<dbReference type="PROSITE" id="PS50850">
    <property type="entry name" value="MFS"/>
    <property type="match status" value="1"/>
</dbReference>
<feature type="transmembrane region" description="Helical" evidence="7">
    <location>
        <begin position="162"/>
        <end position="178"/>
    </location>
</feature>
<comment type="subcellular location">
    <subcellularLocation>
        <location evidence="1">Cell membrane</location>
        <topology evidence="1">Multi-pass membrane protein</topology>
    </subcellularLocation>
</comment>
<dbReference type="PANTHER" id="PTHR43129">
    <property type="entry name" value="FOSMIDOMYCIN RESISTANCE PROTEIN"/>
    <property type="match status" value="1"/>
</dbReference>
<dbReference type="SUPFAM" id="SSF103473">
    <property type="entry name" value="MFS general substrate transporter"/>
    <property type="match status" value="1"/>
</dbReference>
<protein>
    <submittedName>
        <fullName evidence="9">MFS transporter</fullName>
    </submittedName>
</protein>
<dbReference type="EMBL" id="CP141614">
    <property type="protein sequence ID" value="WRP15224.1"/>
    <property type="molecule type" value="Genomic_DNA"/>
</dbReference>
<proteinExistence type="predicted"/>
<sequence length="414" mass="41736">MTTKRLDPRPILLLSLGHLVADLYQGAVPALLPLWKQAFALPYAATGAIMLALQVCSSVVQPLFGLLDDRARQRSWLPAAAALAGLGMAVAVLAPSYRLVLAGVMVGGLGVALYHPEASRRAHENSGALRATAMSWFSVGGNLGIGLGPLVVAALLARGETALASGLAAIGLAAAWLLRVQGPRLLARGTHGTGSAASPSTGTGRGRRASGAGPGADRWGALWLLSSVVVVRSWVHAGVQSFVPLLLTERGLPTAQAQSLLAVFLLAGAAGTLVGGPLADLVGRKPVMAGSMALSVPLVWLIGRVEAGALPVVLAAAGFALVSTFSVSVVLAQELLPSRVGTASGIVLGASVGTGGMGVALLGWLADARGLPVAMQAMAWLPLVGLALTVGLPSERGAALREGASSTREAGAPR</sequence>
<dbReference type="Proteomes" id="UP001333102">
    <property type="component" value="Chromosome"/>
</dbReference>